<keyword evidence="1" id="KW-0175">Coiled coil</keyword>
<proteinExistence type="predicted"/>
<gene>
    <name evidence="3" type="ORF">N657DRAFT_636162</name>
</gene>
<evidence type="ECO:0000313" key="3">
    <source>
        <dbReference type="EMBL" id="KAK4120741.1"/>
    </source>
</evidence>
<accession>A0AAN6Z0C0</accession>
<dbReference type="Proteomes" id="UP001302602">
    <property type="component" value="Unassembled WGS sequence"/>
</dbReference>
<dbReference type="GeneID" id="87828171"/>
<reference evidence="3" key="1">
    <citation type="journal article" date="2023" name="Mol. Phylogenet. Evol.">
        <title>Genome-scale phylogeny and comparative genomics of the fungal order Sordariales.</title>
        <authorList>
            <person name="Hensen N."/>
            <person name="Bonometti L."/>
            <person name="Westerberg I."/>
            <person name="Brannstrom I.O."/>
            <person name="Guillou S."/>
            <person name="Cros-Aarteil S."/>
            <person name="Calhoun S."/>
            <person name="Haridas S."/>
            <person name="Kuo A."/>
            <person name="Mondo S."/>
            <person name="Pangilinan J."/>
            <person name="Riley R."/>
            <person name="LaButti K."/>
            <person name="Andreopoulos B."/>
            <person name="Lipzen A."/>
            <person name="Chen C."/>
            <person name="Yan M."/>
            <person name="Daum C."/>
            <person name="Ng V."/>
            <person name="Clum A."/>
            <person name="Steindorff A."/>
            <person name="Ohm R.A."/>
            <person name="Martin F."/>
            <person name="Silar P."/>
            <person name="Natvig D.O."/>
            <person name="Lalanne C."/>
            <person name="Gautier V."/>
            <person name="Ament-Velasquez S.L."/>
            <person name="Kruys A."/>
            <person name="Hutchinson M.I."/>
            <person name="Powell A.J."/>
            <person name="Barry K."/>
            <person name="Miller A.N."/>
            <person name="Grigoriev I.V."/>
            <person name="Debuchy R."/>
            <person name="Gladieux P."/>
            <person name="Hiltunen Thoren M."/>
            <person name="Johannesson H."/>
        </authorList>
    </citation>
    <scope>NUCLEOTIDE SEQUENCE</scope>
    <source>
        <strain evidence="3">CBS 731.68</strain>
    </source>
</reference>
<feature type="region of interest" description="Disordered" evidence="2">
    <location>
        <begin position="168"/>
        <end position="209"/>
    </location>
</feature>
<organism evidence="3 4">
    <name type="scientific">Parathielavia appendiculata</name>
    <dbReference type="NCBI Taxonomy" id="2587402"/>
    <lineage>
        <taxon>Eukaryota</taxon>
        <taxon>Fungi</taxon>
        <taxon>Dikarya</taxon>
        <taxon>Ascomycota</taxon>
        <taxon>Pezizomycotina</taxon>
        <taxon>Sordariomycetes</taxon>
        <taxon>Sordariomycetidae</taxon>
        <taxon>Sordariales</taxon>
        <taxon>Chaetomiaceae</taxon>
        <taxon>Parathielavia</taxon>
    </lineage>
</organism>
<keyword evidence="4" id="KW-1185">Reference proteome</keyword>
<dbReference type="EMBL" id="MU853236">
    <property type="protein sequence ID" value="KAK4120741.1"/>
    <property type="molecule type" value="Genomic_DNA"/>
</dbReference>
<sequence>MTQHLILNTAQRVLKECCFEFAKASMPLVLEKKWDCPTVVELTQWTKIFRKNKKMNIQKTELDAGGFLGLPTMVSSLRHTAVHRLATTARDVGRLLESGVKLALVLGDNAMELNKNVLEDTTAFRLREIQEKREELDRMEAEQIRKMLNDDVNNKLLIGQQLENSVRAIFDRKKDGPDQGKKEDDEDSGGGGGIGCDTDGDREKEAQAD</sequence>
<evidence type="ECO:0000256" key="2">
    <source>
        <dbReference type="SAM" id="MobiDB-lite"/>
    </source>
</evidence>
<evidence type="ECO:0000256" key="1">
    <source>
        <dbReference type="SAM" id="Coils"/>
    </source>
</evidence>
<comment type="caution">
    <text evidence="3">The sequence shown here is derived from an EMBL/GenBank/DDBJ whole genome shotgun (WGS) entry which is preliminary data.</text>
</comment>
<dbReference type="AlphaFoldDB" id="A0AAN6Z0C0"/>
<feature type="compositionally biased region" description="Basic and acidic residues" evidence="2">
    <location>
        <begin position="169"/>
        <end position="183"/>
    </location>
</feature>
<dbReference type="RefSeq" id="XP_062644512.1">
    <property type="nucleotide sequence ID" value="XM_062791402.1"/>
</dbReference>
<reference evidence="3" key="2">
    <citation type="submission" date="2023-05" db="EMBL/GenBank/DDBJ databases">
        <authorList>
            <consortium name="Lawrence Berkeley National Laboratory"/>
            <person name="Steindorff A."/>
            <person name="Hensen N."/>
            <person name="Bonometti L."/>
            <person name="Westerberg I."/>
            <person name="Brannstrom I.O."/>
            <person name="Guillou S."/>
            <person name="Cros-Aarteil S."/>
            <person name="Calhoun S."/>
            <person name="Haridas S."/>
            <person name="Kuo A."/>
            <person name="Mondo S."/>
            <person name="Pangilinan J."/>
            <person name="Riley R."/>
            <person name="Labutti K."/>
            <person name="Andreopoulos B."/>
            <person name="Lipzen A."/>
            <person name="Chen C."/>
            <person name="Yanf M."/>
            <person name="Daum C."/>
            <person name="Ng V."/>
            <person name="Clum A."/>
            <person name="Ohm R."/>
            <person name="Martin F."/>
            <person name="Silar P."/>
            <person name="Natvig D."/>
            <person name="Lalanne C."/>
            <person name="Gautier V."/>
            <person name="Ament-Velasquez S.L."/>
            <person name="Kruys A."/>
            <person name="Hutchinson M.I."/>
            <person name="Powell A.J."/>
            <person name="Barry K."/>
            <person name="Miller A.N."/>
            <person name="Grigoriev I.V."/>
            <person name="Debuchy R."/>
            <person name="Gladieux P."/>
            <person name="Thoren M.H."/>
            <person name="Johannesson H."/>
        </authorList>
    </citation>
    <scope>NUCLEOTIDE SEQUENCE</scope>
    <source>
        <strain evidence="3">CBS 731.68</strain>
    </source>
</reference>
<feature type="compositionally biased region" description="Basic and acidic residues" evidence="2">
    <location>
        <begin position="199"/>
        <end position="209"/>
    </location>
</feature>
<name>A0AAN6Z0C0_9PEZI</name>
<feature type="coiled-coil region" evidence="1">
    <location>
        <begin position="122"/>
        <end position="149"/>
    </location>
</feature>
<protein>
    <submittedName>
        <fullName evidence="3">Uncharacterized protein</fullName>
    </submittedName>
</protein>
<evidence type="ECO:0000313" key="4">
    <source>
        <dbReference type="Proteomes" id="UP001302602"/>
    </source>
</evidence>